<evidence type="ECO:0000313" key="1">
    <source>
        <dbReference type="EMBL" id="KRY97620.1"/>
    </source>
</evidence>
<dbReference type="EMBL" id="JYDV01001212">
    <property type="protein sequence ID" value="KRY99995.1"/>
    <property type="molecule type" value="Genomic_DNA"/>
</dbReference>
<organism evidence="1 4">
    <name type="scientific">Trichinella pseudospiralis</name>
    <name type="common">Parasitic roundworm</name>
    <dbReference type="NCBI Taxonomy" id="6337"/>
    <lineage>
        <taxon>Eukaryota</taxon>
        <taxon>Metazoa</taxon>
        <taxon>Ecdysozoa</taxon>
        <taxon>Nematoda</taxon>
        <taxon>Enoplea</taxon>
        <taxon>Dorylaimia</taxon>
        <taxon>Trichinellida</taxon>
        <taxon>Trichinellidae</taxon>
        <taxon>Trichinella</taxon>
    </lineage>
</organism>
<dbReference type="Proteomes" id="UP000054805">
    <property type="component" value="Unassembled WGS sequence"/>
</dbReference>
<dbReference type="EMBL" id="JYDS01002279">
    <property type="protein sequence ID" value="KRY97620.1"/>
    <property type="molecule type" value="Genomic_DNA"/>
</dbReference>
<proteinExistence type="predicted"/>
<dbReference type="AlphaFoldDB" id="A0A0V1GHD9"/>
<dbReference type="EMBL" id="JYDS01001867">
    <property type="protein sequence ID" value="KRY98229.1"/>
    <property type="molecule type" value="Genomic_DNA"/>
</dbReference>
<protein>
    <submittedName>
        <fullName evidence="1">Uncharacterized protein</fullName>
    </submittedName>
</protein>
<reference evidence="4 5" key="1">
    <citation type="submission" date="2015-01" db="EMBL/GenBank/DDBJ databases">
        <title>Evolution of Trichinella species and genotypes.</title>
        <authorList>
            <person name="Korhonen P.K."/>
            <person name="Edoardo P."/>
            <person name="Giuseppe L.R."/>
            <person name="Gasser R.B."/>
        </authorList>
    </citation>
    <scope>NUCLEOTIDE SEQUENCE [LARGE SCALE GENOMIC DNA]</scope>
    <source>
        <strain evidence="3">ISS176</strain>
        <strain evidence="1">ISS588</strain>
    </source>
</reference>
<evidence type="ECO:0000313" key="5">
    <source>
        <dbReference type="Proteomes" id="UP000054826"/>
    </source>
</evidence>
<dbReference type="Proteomes" id="UP000054826">
    <property type="component" value="Unassembled WGS sequence"/>
</dbReference>
<gene>
    <name evidence="2" type="ORF">T4B_11167</name>
    <name evidence="1" type="ORF">T4B_13709</name>
    <name evidence="3" type="ORF">T4C_2912</name>
</gene>
<comment type="caution">
    <text evidence="1">The sequence shown here is derived from an EMBL/GenBank/DDBJ whole genome shotgun (WGS) entry which is preliminary data.</text>
</comment>
<name>A0A0V1GHD9_TRIPS</name>
<keyword evidence="4" id="KW-1185">Reference proteome</keyword>
<evidence type="ECO:0000313" key="4">
    <source>
        <dbReference type="Proteomes" id="UP000054805"/>
    </source>
</evidence>
<sequence>MENYKKKIYQKRRALQSFIKLKRAFLQHGKHISMLYISGFSLR</sequence>
<accession>A0A0V1GHD9</accession>
<evidence type="ECO:0000313" key="2">
    <source>
        <dbReference type="EMBL" id="KRY98229.1"/>
    </source>
</evidence>
<evidence type="ECO:0000313" key="3">
    <source>
        <dbReference type="EMBL" id="KRY99995.1"/>
    </source>
</evidence>